<dbReference type="InterPro" id="IPR011330">
    <property type="entry name" value="Glyco_hydro/deAcase_b/a-brl"/>
</dbReference>
<comment type="cofactor">
    <cofactor evidence="1">
        <name>Mg(2+)</name>
        <dbReference type="ChEBI" id="CHEBI:18420"/>
    </cofactor>
</comment>
<keyword evidence="7" id="KW-1185">Reference proteome</keyword>
<organism evidence="6 7">
    <name type="scientific">Methylocystis heyeri</name>
    <dbReference type="NCBI Taxonomy" id="391905"/>
    <lineage>
        <taxon>Bacteria</taxon>
        <taxon>Pseudomonadati</taxon>
        <taxon>Pseudomonadota</taxon>
        <taxon>Alphaproteobacteria</taxon>
        <taxon>Hyphomicrobiales</taxon>
        <taxon>Methylocystaceae</taxon>
        <taxon>Methylocystis</taxon>
    </lineage>
</organism>
<dbReference type="SUPFAM" id="SSF88713">
    <property type="entry name" value="Glycoside hydrolase/deacetylase"/>
    <property type="match status" value="1"/>
</dbReference>
<evidence type="ECO:0000256" key="4">
    <source>
        <dbReference type="ARBA" id="ARBA00022842"/>
    </source>
</evidence>
<evidence type="ECO:0000313" key="7">
    <source>
        <dbReference type="Proteomes" id="UP000309061"/>
    </source>
</evidence>
<proteinExistence type="predicted"/>
<dbReference type="GO" id="GO:0046872">
    <property type="term" value="F:metal ion binding"/>
    <property type="evidence" value="ECO:0007669"/>
    <property type="project" value="UniProtKB-KW"/>
</dbReference>
<dbReference type="OrthoDB" id="9774177at2"/>
<dbReference type="Pfam" id="PF04794">
    <property type="entry name" value="YdjC"/>
    <property type="match status" value="1"/>
</dbReference>
<dbReference type="Gene3D" id="3.20.20.370">
    <property type="entry name" value="Glycoside hydrolase/deacetylase"/>
    <property type="match status" value="1"/>
</dbReference>
<dbReference type="KEGG" id="mhey:H2LOC_016395"/>
<evidence type="ECO:0000256" key="1">
    <source>
        <dbReference type="ARBA" id="ARBA00001946"/>
    </source>
</evidence>
<dbReference type="GO" id="GO:0019213">
    <property type="term" value="F:deacetylase activity"/>
    <property type="evidence" value="ECO:0007669"/>
    <property type="project" value="TreeGrafter"/>
</dbReference>
<dbReference type="InterPro" id="IPR006879">
    <property type="entry name" value="YdjC-like"/>
</dbReference>
<accession>A0A6B8KJP3</accession>
<evidence type="ECO:0000313" key="6">
    <source>
        <dbReference type="EMBL" id="QGM47145.1"/>
    </source>
</evidence>
<gene>
    <name evidence="6" type="ORF">H2LOC_016395</name>
</gene>
<evidence type="ECO:0000256" key="2">
    <source>
        <dbReference type="ARBA" id="ARBA00022723"/>
    </source>
</evidence>
<evidence type="ECO:0000256" key="3">
    <source>
        <dbReference type="ARBA" id="ARBA00022801"/>
    </source>
</evidence>
<dbReference type="GO" id="GO:0016787">
    <property type="term" value="F:hydrolase activity"/>
    <property type="evidence" value="ECO:0007669"/>
    <property type="project" value="UniProtKB-KW"/>
</dbReference>
<keyword evidence="5" id="KW-0119">Carbohydrate metabolism</keyword>
<dbReference type="Proteomes" id="UP000309061">
    <property type="component" value="Chromosome"/>
</dbReference>
<keyword evidence="3" id="KW-0378">Hydrolase</keyword>
<keyword evidence="2" id="KW-0479">Metal-binding</keyword>
<dbReference type="PANTHER" id="PTHR31609">
    <property type="entry name" value="YDJC DEACETYLASE FAMILY MEMBER"/>
    <property type="match status" value="1"/>
</dbReference>
<dbReference type="PANTHER" id="PTHR31609:SF1">
    <property type="entry name" value="CARBOHYDRATE DEACETYLASE"/>
    <property type="match status" value="1"/>
</dbReference>
<dbReference type="AlphaFoldDB" id="A0A6B8KJP3"/>
<name>A0A6B8KJP3_9HYPH</name>
<sequence>MTRPYIKCLMNADDFGISKKANLETAELMEAKAVTSATIIANGPEFDQAIAFAKKLPECSFGVHLNITQFAPLSKNPELEPLLDGNGEFSSAQLPQTPGLPLQRAIIEELQLQINRVRSALGRISHVDSHHHIHTRPMLFPLLVYLIQANRIKAARLTKNLYAPANAPNTSQRLKKQIWNTALRAIGKCHTTDYFTDLSALRSNLKRLDGAVIEIMCHPGHPDFEDETQLIRSDWRAGLDAEVDLITYDALTRT</sequence>
<protein>
    <submittedName>
        <fullName evidence="6">ChbG/HpnK family deacetylase</fullName>
    </submittedName>
</protein>
<evidence type="ECO:0000256" key="5">
    <source>
        <dbReference type="ARBA" id="ARBA00023277"/>
    </source>
</evidence>
<reference evidence="6 7" key="1">
    <citation type="submission" date="2019-11" db="EMBL/GenBank/DDBJ databases">
        <title>The genome sequence of Methylocystis heyeri.</title>
        <authorList>
            <person name="Oshkin I.Y."/>
            <person name="Miroshnikov K."/>
            <person name="Dedysh S.N."/>
        </authorList>
    </citation>
    <scope>NUCLEOTIDE SEQUENCE [LARGE SCALE GENOMIC DNA]</scope>
    <source>
        <strain evidence="6 7">H2</strain>
    </source>
</reference>
<keyword evidence="4" id="KW-0460">Magnesium</keyword>
<dbReference type="EMBL" id="CP046052">
    <property type="protein sequence ID" value="QGM47145.1"/>
    <property type="molecule type" value="Genomic_DNA"/>
</dbReference>
<dbReference type="GO" id="GO:0005975">
    <property type="term" value="P:carbohydrate metabolic process"/>
    <property type="evidence" value="ECO:0007669"/>
    <property type="project" value="InterPro"/>
</dbReference>